<keyword evidence="2" id="KW-1185">Reference proteome</keyword>
<dbReference type="AlphaFoldDB" id="A0AAV9SFA0"/>
<dbReference type="Proteomes" id="UP001311232">
    <property type="component" value="Unassembled WGS sequence"/>
</dbReference>
<dbReference type="EMBL" id="JAHHUM010000394">
    <property type="protein sequence ID" value="KAK5620108.1"/>
    <property type="molecule type" value="Genomic_DNA"/>
</dbReference>
<sequence>MPLPARCLTSLVPIIDPVSVPGLLSQPSPWIKSPASLTCAVEIPAYYPLRFPLRVSSSTQDKISDPWKLCGV</sequence>
<accession>A0AAV9SFA0</accession>
<comment type="caution">
    <text evidence="1">The sequence shown here is derived from an EMBL/GenBank/DDBJ whole genome shotgun (WGS) entry which is preliminary data.</text>
</comment>
<organism evidence="1 2">
    <name type="scientific">Crenichthys baileyi</name>
    <name type="common">White River springfish</name>
    <dbReference type="NCBI Taxonomy" id="28760"/>
    <lineage>
        <taxon>Eukaryota</taxon>
        <taxon>Metazoa</taxon>
        <taxon>Chordata</taxon>
        <taxon>Craniata</taxon>
        <taxon>Vertebrata</taxon>
        <taxon>Euteleostomi</taxon>
        <taxon>Actinopterygii</taxon>
        <taxon>Neopterygii</taxon>
        <taxon>Teleostei</taxon>
        <taxon>Neoteleostei</taxon>
        <taxon>Acanthomorphata</taxon>
        <taxon>Ovalentaria</taxon>
        <taxon>Atherinomorphae</taxon>
        <taxon>Cyprinodontiformes</taxon>
        <taxon>Goodeidae</taxon>
        <taxon>Crenichthys</taxon>
    </lineage>
</organism>
<name>A0AAV9SFA0_9TELE</name>
<gene>
    <name evidence="1" type="ORF">CRENBAI_001899</name>
</gene>
<protein>
    <submittedName>
        <fullName evidence="1">Uncharacterized protein</fullName>
    </submittedName>
</protein>
<proteinExistence type="predicted"/>
<evidence type="ECO:0000313" key="1">
    <source>
        <dbReference type="EMBL" id="KAK5620108.1"/>
    </source>
</evidence>
<evidence type="ECO:0000313" key="2">
    <source>
        <dbReference type="Proteomes" id="UP001311232"/>
    </source>
</evidence>
<reference evidence="1 2" key="1">
    <citation type="submission" date="2021-06" db="EMBL/GenBank/DDBJ databases">
        <authorList>
            <person name="Palmer J.M."/>
        </authorList>
    </citation>
    <scope>NUCLEOTIDE SEQUENCE [LARGE SCALE GENOMIC DNA]</scope>
    <source>
        <strain evidence="1 2">MEX-2019</strain>
        <tissue evidence="1">Muscle</tissue>
    </source>
</reference>